<dbReference type="GO" id="GO:0004556">
    <property type="term" value="F:alpha-amylase activity"/>
    <property type="evidence" value="ECO:0007669"/>
    <property type="project" value="TreeGrafter"/>
</dbReference>
<dbReference type="InterPro" id="IPR013780">
    <property type="entry name" value="Glyco_hydro_b"/>
</dbReference>
<dbReference type="AlphaFoldDB" id="A0A0A8L5D5"/>
<dbReference type="SUPFAM" id="SSF51011">
    <property type="entry name" value="Glycosyl hydrolase domain"/>
    <property type="match status" value="1"/>
</dbReference>
<dbReference type="Gene3D" id="3.90.400.10">
    <property type="entry name" value="Oligo-1,6-glucosidase, Domain 2"/>
    <property type="match status" value="1"/>
</dbReference>
<dbReference type="GO" id="GO:0005987">
    <property type="term" value="P:sucrose catabolic process"/>
    <property type="evidence" value="ECO:0007669"/>
    <property type="project" value="TreeGrafter"/>
</dbReference>
<dbReference type="GO" id="GO:0004575">
    <property type="term" value="F:sucrose alpha-glucosidase activity"/>
    <property type="evidence" value="ECO:0007669"/>
    <property type="project" value="TreeGrafter"/>
</dbReference>
<keyword evidence="3" id="KW-0326">Glycosidase</keyword>
<dbReference type="InterPro" id="IPR006047">
    <property type="entry name" value="GH13_cat_dom"/>
</dbReference>
<organism evidence="6 7">
    <name type="scientific">Kluyveromyces dobzhanskii CBS 2104</name>
    <dbReference type="NCBI Taxonomy" id="1427455"/>
    <lineage>
        <taxon>Eukaryota</taxon>
        <taxon>Fungi</taxon>
        <taxon>Dikarya</taxon>
        <taxon>Ascomycota</taxon>
        <taxon>Saccharomycotina</taxon>
        <taxon>Saccharomycetes</taxon>
        <taxon>Saccharomycetales</taxon>
        <taxon>Saccharomycetaceae</taxon>
        <taxon>Kluyveromyces</taxon>
    </lineage>
</organism>
<dbReference type="FunFam" id="2.60.40.1180:FF:000007">
    <property type="entry name" value="Sucrose isomerase"/>
    <property type="match status" value="1"/>
</dbReference>
<evidence type="ECO:0000256" key="1">
    <source>
        <dbReference type="ARBA" id="ARBA00008061"/>
    </source>
</evidence>
<evidence type="ECO:0000256" key="4">
    <source>
        <dbReference type="ARBA" id="ARBA00026248"/>
    </source>
</evidence>
<proteinExistence type="inferred from homology"/>
<feature type="domain" description="Glycosyl hydrolase family 13 catalytic" evidence="5">
    <location>
        <begin position="25"/>
        <end position="448"/>
    </location>
</feature>
<dbReference type="PANTHER" id="PTHR10357">
    <property type="entry name" value="ALPHA-AMYLASE FAMILY MEMBER"/>
    <property type="match status" value="1"/>
</dbReference>
<keyword evidence="7" id="KW-1185">Reference proteome</keyword>
<protein>
    <submittedName>
        <fullName evidence="6">WGS project CCBQ000000000 data, contig 00098</fullName>
    </submittedName>
</protein>
<dbReference type="SUPFAM" id="SSF51445">
    <property type="entry name" value="(Trans)glycosidases"/>
    <property type="match status" value="1"/>
</dbReference>
<dbReference type="InterPro" id="IPR045857">
    <property type="entry name" value="O16G_dom_2"/>
</dbReference>
<dbReference type="CDD" id="cd11333">
    <property type="entry name" value="AmyAc_SI_OligoGlu_DGase"/>
    <property type="match status" value="1"/>
</dbReference>
<dbReference type="InterPro" id="IPR017853">
    <property type="entry name" value="GH"/>
</dbReference>
<dbReference type="PANTHER" id="PTHR10357:SF179">
    <property type="entry name" value="NEUTRAL AND BASIC AMINO ACID TRANSPORT PROTEIN RBAT"/>
    <property type="match status" value="1"/>
</dbReference>
<dbReference type="FunFam" id="3.20.20.80:FF:000064">
    <property type="entry name" value="Oligo-1,6-glucosidase"/>
    <property type="match status" value="1"/>
</dbReference>
<keyword evidence="4" id="KW-0462">Maltose metabolism</keyword>
<evidence type="ECO:0000256" key="3">
    <source>
        <dbReference type="ARBA" id="ARBA00023295"/>
    </source>
</evidence>
<keyword evidence="2" id="KW-0378">Hydrolase</keyword>
<dbReference type="EMBL" id="CCBQ010000025">
    <property type="protein sequence ID" value="CDO93417.1"/>
    <property type="molecule type" value="Genomic_DNA"/>
</dbReference>
<dbReference type="GO" id="GO:0000025">
    <property type="term" value="P:maltose catabolic process"/>
    <property type="evidence" value="ECO:0007669"/>
    <property type="project" value="TreeGrafter"/>
</dbReference>
<dbReference type="GO" id="GO:0033934">
    <property type="term" value="F:glucan 1,4-alpha-maltotriohydrolase activity"/>
    <property type="evidence" value="ECO:0007669"/>
    <property type="project" value="TreeGrafter"/>
</dbReference>
<gene>
    <name evidence="6" type="ORF">KLDO_g1715</name>
</gene>
<comment type="caution">
    <text evidence="6">The sequence shown here is derived from an EMBL/GenBank/DDBJ whole genome shotgun (WGS) entry which is preliminary data.</text>
</comment>
<name>A0A0A8L5D5_9SACH</name>
<dbReference type="FunFam" id="3.90.400.10:FF:000004">
    <property type="entry name" value="Oligo-1,6-glucosidase"/>
    <property type="match status" value="1"/>
</dbReference>
<evidence type="ECO:0000313" key="7">
    <source>
        <dbReference type="Proteomes" id="UP000031516"/>
    </source>
</evidence>
<dbReference type="FunFam" id="3.20.20.80:FF:000087">
    <property type="entry name" value="Oligo-1,6-glucosidase IMA1"/>
    <property type="match status" value="1"/>
</dbReference>
<dbReference type="GO" id="GO:0004574">
    <property type="term" value="F:oligo-1,6-glucosidase activity"/>
    <property type="evidence" value="ECO:0007669"/>
    <property type="project" value="TreeGrafter"/>
</dbReference>
<evidence type="ECO:0000256" key="2">
    <source>
        <dbReference type="ARBA" id="ARBA00022801"/>
    </source>
</evidence>
<reference evidence="6 7" key="1">
    <citation type="submission" date="2014-03" db="EMBL/GenBank/DDBJ databases">
        <title>The genome of Kluyveromyces dobzhanskii.</title>
        <authorList>
            <person name="Nystedt B."/>
            <person name="Astrom S."/>
        </authorList>
    </citation>
    <scope>NUCLEOTIDE SEQUENCE [LARGE SCALE GENOMIC DNA]</scope>
    <source>
        <strain evidence="6 7">CBS 2104</strain>
    </source>
</reference>
<accession>A0A0A8L5D5</accession>
<dbReference type="OrthoDB" id="1740265at2759"/>
<comment type="similarity">
    <text evidence="1">Belongs to the glycosyl hydrolase 13 family.</text>
</comment>
<dbReference type="SMART" id="SM00642">
    <property type="entry name" value="Aamy"/>
    <property type="match status" value="1"/>
</dbReference>
<evidence type="ECO:0000259" key="5">
    <source>
        <dbReference type="SMART" id="SM00642"/>
    </source>
</evidence>
<dbReference type="Pfam" id="PF00128">
    <property type="entry name" value="Alpha-amylase"/>
    <property type="match status" value="1"/>
</dbReference>
<sequence length="590" mass="68397">MTIDKILSKHPETDPKWWKEAVVYQVYPASFKDSNNDGWGDIKGIDSKLEYIKELGVDAIWISPFYDSPQEDMGYDIADYEKVWPRYGTNDDIFNLIDRAHKLGMKLVVDLVINHCSDEHAWFKESRSSLDNPKRDWFIWKAPKGFDSDGKPIPPNNWGSYFGGSAWQYDEKTGEFYLHLFARGQPDFNWESKEARHAIYESAVGFWLDHGVDGFRIDVAGLYSKKQDFADAPVISPALEFQNAEPGSLNGPRIHEFHKEMNEFMRNRVKDNRELITVGEIMNAREDVVKQYTSSKEQELTQLFIFNHTNVGRKPGNLGVTEYKLPEVKDAIASTFEFVNGSDCWATIYLENHDQPRSVTRFGDDSPEYRKISAKLLSLLEVALTGTLYVYQGQELGMINFKDWPIEKFEDVEVRGTYKVLVDKFGADSAEVKEYVDGLNLICRDHARTPFPWTSEAPFAGFTNAKEPWFSLTETFQQGINAEDELKDPNSVFHFWKKAIQVRKTHKDVLNYGYDFTFVDHDNEKLFAFTKKYGEKLLYVVLNFSREETEFNFLEGHETHDYIFGNYPEAEVDTSSNKLKPWEGRYYFAN</sequence>
<dbReference type="Proteomes" id="UP000031516">
    <property type="component" value="Unassembled WGS sequence"/>
</dbReference>
<evidence type="ECO:0000313" key="6">
    <source>
        <dbReference type="EMBL" id="CDO93417.1"/>
    </source>
</evidence>
<dbReference type="Gene3D" id="2.60.40.1180">
    <property type="entry name" value="Golgi alpha-mannosidase II"/>
    <property type="match status" value="1"/>
</dbReference>
<dbReference type="Gene3D" id="3.20.20.80">
    <property type="entry name" value="Glycosidases"/>
    <property type="match status" value="1"/>
</dbReference>